<feature type="transmembrane region" description="Helical" evidence="4">
    <location>
        <begin position="67"/>
        <end position="89"/>
    </location>
</feature>
<evidence type="ECO:0000313" key="5">
    <source>
        <dbReference type="EMBL" id="MDR6510424.1"/>
    </source>
</evidence>
<feature type="transmembrane region" description="Helical" evidence="4">
    <location>
        <begin position="359"/>
        <end position="378"/>
    </location>
</feature>
<comment type="caution">
    <text evidence="5">The sequence shown here is derived from an EMBL/GenBank/DDBJ whole genome shotgun (WGS) entry which is preliminary data.</text>
</comment>
<dbReference type="SUPFAM" id="SSF103473">
    <property type="entry name" value="MFS general substrate transporter"/>
    <property type="match status" value="1"/>
</dbReference>
<evidence type="ECO:0000313" key="6">
    <source>
        <dbReference type="Proteomes" id="UP001184150"/>
    </source>
</evidence>
<dbReference type="RefSeq" id="WP_309804696.1">
    <property type="nucleotide sequence ID" value="NZ_JAVDRD010000002.1"/>
</dbReference>
<evidence type="ECO:0000256" key="4">
    <source>
        <dbReference type="SAM" id="Phobius"/>
    </source>
</evidence>
<evidence type="ECO:0008006" key="7">
    <source>
        <dbReference type="Google" id="ProtNLM"/>
    </source>
</evidence>
<name>A0ABU1MJQ1_9SPHN</name>
<feature type="transmembrane region" description="Helical" evidence="4">
    <location>
        <begin position="9"/>
        <end position="30"/>
    </location>
</feature>
<reference evidence="5 6" key="1">
    <citation type="submission" date="2023-07" db="EMBL/GenBank/DDBJ databases">
        <title>Sorghum-associated microbial communities from plants grown in Nebraska, USA.</title>
        <authorList>
            <person name="Schachtman D."/>
        </authorList>
    </citation>
    <scope>NUCLEOTIDE SEQUENCE [LARGE SCALE GENOMIC DNA]</scope>
    <source>
        <strain evidence="5 6">DS1027</strain>
    </source>
</reference>
<feature type="transmembrane region" description="Helical" evidence="4">
    <location>
        <begin position="138"/>
        <end position="158"/>
    </location>
</feature>
<evidence type="ECO:0000256" key="1">
    <source>
        <dbReference type="ARBA" id="ARBA00022692"/>
    </source>
</evidence>
<keyword evidence="6" id="KW-1185">Reference proteome</keyword>
<dbReference type="InterPro" id="IPR036259">
    <property type="entry name" value="MFS_trans_sf"/>
</dbReference>
<proteinExistence type="predicted"/>
<feature type="transmembrane region" description="Helical" evidence="4">
    <location>
        <begin position="95"/>
        <end position="117"/>
    </location>
</feature>
<feature type="transmembrane region" description="Helical" evidence="4">
    <location>
        <begin position="292"/>
        <end position="315"/>
    </location>
</feature>
<keyword evidence="1 4" id="KW-0812">Transmembrane</keyword>
<feature type="transmembrane region" description="Helical" evidence="4">
    <location>
        <begin position="206"/>
        <end position="229"/>
    </location>
</feature>
<feature type="transmembrane region" description="Helical" evidence="4">
    <location>
        <begin position="164"/>
        <end position="185"/>
    </location>
</feature>
<protein>
    <recommendedName>
        <fullName evidence="7">MFS transporter</fullName>
    </recommendedName>
</protein>
<organism evidence="5 6">
    <name type="scientific">Novosphingobium capsulatum</name>
    <dbReference type="NCBI Taxonomy" id="13688"/>
    <lineage>
        <taxon>Bacteria</taxon>
        <taxon>Pseudomonadati</taxon>
        <taxon>Pseudomonadota</taxon>
        <taxon>Alphaproteobacteria</taxon>
        <taxon>Sphingomonadales</taxon>
        <taxon>Sphingomonadaceae</taxon>
        <taxon>Novosphingobium</taxon>
    </lineage>
</organism>
<dbReference type="Proteomes" id="UP001184150">
    <property type="component" value="Unassembled WGS sequence"/>
</dbReference>
<evidence type="ECO:0000256" key="2">
    <source>
        <dbReference type="ARBA" id="ARBA00022989"/>
    </source>
</evidence>
<dbReference type="InterPro" id="IPR011701">
    <property type="entry name" value="MFS"/>
</dbReference>
<keyword evidence="2 4" id="KW-1133">Transmembrane helix</keyword>
<feature type="transmembrane region" description="Helical" evidence="4">
    <location>
        <begin position="36"/>
        <end position="55"/>
    </location>
</feature>
<accession>A0ABU1MJQ1</accession>
<dbReference type="Pfam" id="PF07690">
    <property type="entry name" value="MFS_1"/>
    <property type="match status" value="1"/>
</dbReference>
<feature type="transmembrane region" description="Helical" evidence="4">
    <location>
        <begin position="235"/>
        <end position="255"/>
    </location>
</feature>
<feature type="transmembrane region" description="Helical" evidence="4">
    <location>
        <begin position="336"/>
        <end position="353"/>
    </location>
</feature>
<feature type="transmembrane region" description="Helical" evidence="4">
    <location>
        <begin position="267"/>
        <end position="286"/>
    </location>
</feature>
<dbReference type="Gene3D" id="1.20.1250.20">
    <property type="entry name" value="MFS general substrate transporter like domains"/>
    <property type="match status" value="1"/>
</dbReference>
<gene>
    <name evidence="5" type="ORF">J2792_001284</name>
</gene>
<keyword evidence="3 4" id="KW-0472">Membrane</keyword>
<evidence type="ECO:0000256" key="3">
    <source>
        <dbReference type="ARBA" id="ARBA00023136"/>
    </source>
</evidence>
<sequence>MAADPMRRVYIHVGLQSFVESSGGLFIAGFLVSQGFSNGMALAAFAGTLLARFALRGLVLPLAWRAGLRTVVLAGVLVRVVSFLLLPLVPGVGPVPAAGMLALFILVTGLGSVLYWTGWHSFVSALADSDRGGRQVSIQQATTAVVGIVAPLVGGVLVDRAGPMIGFGTIALVQLAAVLPLIGAPNPHVAREAMLDHQLTAFARRLYLSEGFHAGCATVIWNLALFVTLGQHFDAFGGAIAVAGVAAAAGSLLIGHLIDGGRPLHSLALAYGAAILALVAKALAFATPLAAVGATALGALVTPMAATAMLAPLYAMARASSCTLRFNMATEGGWDLGCSLACLIAAGLLEAGAGFRLPILLGLIAVVAIWRMLALWYGRQGVTA</sequence>
<dbReference type="EMBL" id="JAVDRD010000002">
    <property type="protein sequence ID" value="MDR6510424.1"/>
    <property type="molecule type" value="Genomic_DNA"/>
</dbReference>